<reference evidence="2 3" key="1">
    <citation type="submission" date="2024-07" db="EMBL/GenBank/DDBJ databases">
        <title>Section-level genome sequencing and comparative genomics of Aspergillus sections Usti and Cavernicolus.</title>
        <authorList>
            <consortium name="Lawrence Berkeley National Laboratory"/>
            <person name="Nybo J.L."/>
            <person name="Vesth T.C."/>
            <person name="Theobald S."/>
            <person name="Frisvad J.C."/>
            <person name="Larsen T.O."/>
            <person name="Kjaerboelling I."/>
            <person name="Rothschild-Mancinelli K."/>
            <person name="Lyhne E.K."/>
            <person name="Kogle M.E."/>
            <person name="Barry K."/>
            <person name="Clum A."/>
            <person name="Na H."/>
            <person name="Ledsgaard L."/>
            <person name="Lin J."/>
            <person name="Lipzen A."/>
            <person name="Kuo A."/>
            <person name="Riley R."/>
            <person name="Mondo S."/>
            <person name="Labutti K."/>
            <person name="Haridas S."/>
            <person name="Pangalinan J."/>
            <person name="Salamov A.A."/>
            <person name="Simmons B.A."/>
            <person name="Magnuson J.K."/>
            <person name="Chen J."/>
            <person name="Drula E."/>
            <person name="Henrissat B."/>
            <person name="Wiebenga A."/>
            <person name="Lubbers R.J."/>
            <person name="Gomes A.C."/>
            <person name="Makela M.R."/>
            <person name="Stajich J."/>
            <person name="Grigoriev I.V."/>
            <person name="Mortensen U.H."/>
            <person name="De Vries R.P."/>
            <person name="Baker S.E."/>
            <person name="Andersen M.R."/>
        </authorList>
    </citation>
    <scope>NUCLEOTIDE SEQUENCE [LARGE SCALE GENOMIC DNA]</scope>
    <source>
        <strain evidence="2 3">CBS 123904</strain>
    </source>
</reference>
<accession>A0ABR4J205</accession>
<protein>
    <recommendedName>
        <fullName evidence="4">Peptidase S8/S53 domain-containing protein</fullName>
    </recommendedName>
</protein>
<evidence type="ECO:0000256" key="1">
    <source>
        <dbReference type="SAM" id="MobiDB-lite"/>
    </source>
</evidence>
<organism evidence="2 3">
    <name type="scientific">Aspergillus pseudoustus</name>
    <dbReference type="NCBI Taxonomy" id="1810923"/>
    <lineage>
        <taxon>Eukaryota</taxon>
        <taxon>Fungi</taxon>
        <taxon>Dikarya</taxon>
        <taxon>Ascomycota</taxon>
        <taxon>Pezizomycotina</taxon>
        <taxon>Eurotiomycetes</taxon>
        <taxon>Eurotiomycetidae</taxon>
        <taxon>Eurotiales</taxon>
        <taxon>Aspergillaceae</taxon>
        <taxon>Aspergillus</taxon>
        <taxon>Aspergillus subgen. Nidulantes</taxon>
    </lineage>
</organism>
<dbReference type="Proteomes" id="UP001610446">
    <property type="component" value="Unassembled WGS sequence"/>
</dbReference>
<name>A0ABR4J205_9EURO</name>
<evidence type="ECO:0008006" key="4">
    <source>
        <dbReference type="Google" id="ProtNLM"/>
    </source>
</evidence>
<gene>
    <name evidence="2" type="ORF">BJY01DRAFT_224696</name>
</gene>
<evidence type="ECO:0000313" key="3">
    <source>
        <dbReference type="Proteomes" id="UP001610446"/>
    </source>
</evidence>
<dbReference type="EMBL" id="JBFXLU010000230">
    <property type="protein sequence ID" value="KAL2834046.1"/>
    <property type="molecule type" value="Genomic_DNA"/>
</dbReference>
<feature type="region of interest" description="Disordered" evidence="1">
    <location>
        <begin position="71"/>
        <end position="104"/>
    </location>
</feature>
<sequence length="233" mass="25875">MYSHSQSNSPRHTYVFFPRYHLEARAAHISFSSKASISSLRNAITTSRTSPSPPLRFRGIIITTPSASIYGKRTNAGAPSSRPKSAPYRSASSDSKVPRAKQVPADEETAGIWHALDEAVDFGDVPRVDIVSMSWSVEEDDSNSNSRDHFNHIQKMLQRKDRKAPLLFCSAPDIGHYNADKYYPFGCKSITDMFRIGASTVNGVAYPRVISYQVIMSYRSAMTSWGTMGPSLQ</sequence>
<comment type="caution">
    <text evidence="2">The sequence shown here is derived from an EMBL/GenBank/DDBJ whole genome shotgun (WGS) entry which is preliminary data.</text>
</comment>
<proteinExistence type="predicted"/>
<keyword evidence="3" id="KW-1185">Reference proteome</keyword>
<evidence type="ECO:0000313" key="2">
    <source>
        <dbReference type="EMBL" id="KAL2834046.1"/>
    </source>
</evidence>